<protein>
    <submittedName>
        <fullName evidence="1">Uncharacterized protein</fullName>
    </submittedName>
</protein>
<gene>
    <name evidence="1" type="ORF">PanWU01x14_199330</name>
</gene>
<reference evidence="2" key="1">
    <citation type="submission" date="2016-06" db="EMBL/GenBank/DDBJ databases">
        <title>Parallel loss of symbiosis genes in relatives of nitrogen-fixing non-legume Parasponia.</title>
        <authorList>
            <person name="Van Velzen R."/>
            <person name="Holmer R."/>
            <person name="Bu F."/>
            <person name="Rutten L."/>
            <person name="Van Zeijl A."/>
            <person name="Liu W."/>
            <person name="Santuari L."/>
            <person name="Cao Q."/>
            <person name="Sharma T."/>
            <person name="Shen D."/>
            <person name="Roswanjaya Y."/>
            <person name="Wardhani T."/>
            <person name="Kalhor M.S."/>
            <person name="Jansen J."/>
            <person name="Van den Hoogen J."/>
            <person name="Gungor B."/>
            <person name="Hartog M."/>
            <person name="Hontelez J."/>
            <person name="Verver J."/>
            <person name="Yang W.-C."/>
            <person name="Schijlen E."/>
            <person name="Repin R."/>
            <person name="Schilthuizen M."/>
            <person name="Schranz E."/>
            <person name="Heidstra R."/>
            <person name="Miyata K."/>
            <person name="Fedorova E."/>
            <person name="Kohlen W."/>
            <person name="Bisseling T."/>
            <person name="Smit S."/>
            <person name="Geurts R."/>
        </authorList>
    </citation>
    <scope>NUCLEOTIDE SEQUENCE [LARGE SCALE GENOMIC DNA]</scope>
    <source>
        <strain evidence="2">cv. WU1-14</strain>
    </source>
</reference>
<sequence>PKAVHKTNETYHTMLLGDKKRSLAHSCQIQYTNTESGRPSTLFQTLLNCKLWPDTVYKYKIRRALYIVSNTTKTSLKFHYYIIVTQNTIQCLSSLDKPCYSCS</sequence>
<evidence type="ECO:0000313" key="1">
    <source>
        <dbReference type="EMBL" id="PON53771.1"/>
    </source>
</evidence>
<dbReference type="AlphaFoldDB" id="A0A2P5BYC4"/>
<keyword evidence="2" id="KW-1185">Reference proteome</keyword>
<evidence type="ECO:0000313" key="2">
    <source>
        <dbReference type="Proteomes" id="UP000237105"/>
    </source>
</evidence>
<dbReference type="EMBL" id="JXTB01000202">
    <property type="protein sequence ID" value="PON53771.1"/>
    <property type="molecule type" value="Genomic_DNA"/>
</dbReference>
<comment type="caution">
    <text evidence="1">The sequence shown here is derived from an EMBL/GenBank/DDBJ whole genome shotgun (WGS) entry which is preliminary data.</text>
</comment>
<feature type="non-terminal residue" evidence="1">
    <location>
        <position position="1"/>
    </location>
</feature>
<organism evidence="1 2">
    <name type="scientific">Parasponia andersonii</name>
    <name type="common">Sponia andersonii</name>
    <dbReference type="NCBI Taxonomy" id="3476"/>
    <lineage>
        <taxon>Eukaryota</taxon>
        <taxon>Viridiplantae</taxon>
        <taxon>Streptophyta</taxon>
        <taxon>Embryophyta</taxon>
        <taxon>Tracheophyta</taxon>
        <taxon>Spermatophyta</taxon>
        <taxon>Magnoliopsida</taxon>
        <taxon>eudicotyledons</taxon>
        <taxon>Gunneridae</taxon>
        <taxon>Pentapetalae</taxon>
        <taxon>rosids</taxon>
        <taxon>fabids</taxon>
        <taxon>Rosales</taxon>
        <taxon>Cannabaceae</taxon>
        <taxon>Parasponia</taxon>
    </lineage>
</organism>
<proteinExistence type="predicted"/>
<dbReference type="Proteomes" id="UP000237105">
    <property type="component" value="Unassembled WGS sequence"/>
</dbReference>
<accession>A0A2P5BYC4</accession>
<name>A0A2P5BYC4_PARAD</name>